<proteinExistence type="predicted"/>
<dbReference type="InterPro" id="IPR057465">
    <property type="entry name" value="CERK_PH"/>
</dbReference>
<dbReference type="EMBL" id="SRLO01000163">
    <property type="protein sequence ID" value="TNN70454.1"/>
    <property type="molecule type" value="Genomic_DNA"/>
</dbReference>
<sequence length="66" mass="7553">MMEERVRLLSSKLFLKHRQVEVVLSRSVLAWKETERSRTRSSGIISNSAEAEPNPISEMARPANLE</sequence>
<evidence type="ECO:0000259" key="2">
    <source>
        <dbReference type="Pfam" id="PF25382"/>
    </source>
</evidence>
<dbReference type="Pfam" id="PF25382">
    <property type="entry name" value="PH_CERK"/>
    <property type="match status" value="1"/>
</dbReference>
<feature type="compositionally biased region" description="Polar residues" evidence="1">
    <location>
        <begin position="40"/>
        <end position="49"/>
    </location>
</feature>
<reference evidence="3 4" key="1">
    <citation type="submission" date="2019-03" db="EMBL/GenBank/DDBJ databases">
        <title>First draft genome of Liparis tanakae, snailfish: a comprehensive survey of snailfish specific genes.</title>
        <authorList>
            <person name="Kim W."/>
            <person name="Song I."/>
            <person name="Jeong J.-H."/>
            <person name="Kim D."/>
            <person name="Kim S."/>
            <person name="Ryu S."/>
            <person name="Song J.Y."/>
            <person name="Lee S.K."/>
        </authorList>
    </citation>
    <scope>NUCLEOTIDE SEQUENCE [LARGE SCALE GENOMIC DNA]</scope>
    <source>
        <tissue evidence="3">Muscle</tissue>
    </source>
</reference>
<evidence type="ECO:0000313" key="3">
    <source>
        <dbReference type="EMBL" id="TNN70454.1"/>
    </source>
</evidence>
<evidence type="ECO:0000256" key="1">
    <source>
        <dbReference type="SAM" id="MobiDB-lite"/>
    </source>
</evidence>
<accession>A0A4Z2HZL2</accession>
<protein>
    <recommendedName>
        <fullName evidence="2">Ceramide kinase PH domain-containing protein</fullName>
    </recommendedName>
</protein>
<evidence type="ECO:0000313" key="4">
    <source>
        <dbReference type="Proteomes" id="UP000314294"/>
    </source>
</evidence>
<dbReference type="Proteomes" id="UP000314294">
    <property type="component" value="Unassembled WGS sequence"/>
</dbReference>
<gene>
    <name evidence="3" type="ORF">EYF80_019331</name>
</gene>
<name>A0A4Z2HZL2_9TELE</name>
<comment type="caution">
    <text evidence="3">The sequence shown here is derived from an EMBL/GenBank/DDBJ whole genome shotgun (WGS) entry which is preliminary data.</text>
</comment>
<dbReference type="AlphaFoldDB" id="A0A4Z2HZL2"/>
<feature type="domain" description="Ceramide kinase PH" evidence="2">
    <location>
        <begin position="9"/>
        <end position="58"/>
    </location>
</feature>
<keyword evidence="4" id="KW-1185">Reference proteome</keyword>
<feature type="region of interest" description="Disordered" evidence="1">
    <location>
        <begin position="40"/>
        <end position="66"/>
    </location>
</feature>
<organism evidence="3 4">
    <name type="scientific">Liparis tanakae</name>
    <name type="common">Tanaka's snailfish</name>
    <dbReference type="NCBI Taxonomy" id="230148"/>
    <lineage>
        <taxon>Eukaryota</taxon>
        <taxon>Metazoa</taxon>
        <taxon>Chordata</taxon>
        <taxon>Craniata</taxon>
        <taxon>Vertebrata</taxon>
        <taxon>Euteleostomi</taxon>
        <taxon>Actinopterygii</taxon>
        <taxon>Neopterygii</taxon>
        <taxon>Teleostei</taxon>
        <taxon>Neoteleostei</taxon>
        <taxon>Acanthomorphata</taxon>
        <taxon>Eupercaria</taxon>
        <taxon>Perciformes</taxon>
        <taxon>Cottioidei</taxon>
        <taxon>Cottales</taxon>
        <taxon>Liparidae</taxon>
        <taxon>Liparis</taxon>
    </lineage>
</organism>